<feature type="compositionally biased region" description="Polar residues" evidence="9">
    <location>
        <begin position="55"/>
        <end position="66"/>
    </location>
</feature>
<evidence type="ECO:0000256" key="5">
    <source>
        <dbReference type="ARBA" id="ARBA00022771"/>
    </source>
</evidence>
<evidence type="ECO:0000256" key="7">
    <source>
        <dbReference type="ARBA" id="ARBA00022833"/>
    </source>
</evidence>
<dbReference type="InterPro" id="IPR001841">
    <property type="entry name" value="Znf_RING"/>
</dbReference>
<evidence type="ECO:0000256" key="2">
    <source>
        <dbReference type="ARBA" id="ARBA00022679"/>
    </source>
</evidence>
<evidence type="ECO:0000259" key="12">
    <source>
        <dbReference type="PROSITE" id="PS51873"/>
    </source>
</evidence>
<reference evidence="13 14" key="1">
    <citation type="submission" date="2014-04" db="EMBL/GenBank/DDBJ databases">
        <title>Evolutionary Origins and Diversification of the Mycorrhizal Mutualists.</title>
        <authorList>
            <consortium name="DOE Joint Genome Institute"/>
            <consortium name="Mycorrhizal Genomics Consortium"/>
            <person name="Kohler A."/>
            <person name="Kuo A."/>
            <person name="Nagy L.G."/>
            <person name="Floudas D."/>
            <person name="Copeland A."/>
            <person name="Barry K.W."/>
            <person name="Cichocki N."/>
            <person name="Veneault-Fourrey C."/>
            <person name="LaButti K."/>
            <person name="Lindquist E.A."/>
            <person name="Lipzen A."/>
            <person name="Lundell T."/>
            <person name="Morin E."/>
            <person name="Murat C."/>
            <person name="Riley R."/>
            <person name="Ohm R."/>
            <person name="Sun H."/>
            <person name="Tunlid A."/>
            <person name="Henrissat B."/>
            <person name="Grigoriev I.V."/>
            <person name="Hibbett D.S."/>
            <person name="Martin F."/>
        </authorList>
    </citation>
    <scope>NUCLEOTIDE SEQUENCE [LARGE SCALE GENOMIC DNA]</scope>
    <source>
        <strain evidence="13 14">Koide BX008</strain>
    </source>
</reference>
<dbReference type="GO" id="GO:0000151">
    <property type="term" value="C:ubiquitin ligase complex"/>
    <property type="evidence" value="ECO:0007669"/>
    <property type="project" value="TreeGrafter"/>
</dbReference>
<dbReference type="STRING" id="946122.A0A0C2X824"/>
<evidence type="ECO:0000256" key="4">
    <source>
        <dbReference type="ARBA" id="ARBA00022737"/>
    </source>
</evidence>
<dbReference type="Proteomes" id="UP000054549">
    <property type="component" value="Unassembled WGS sequence"/>
</dbReference>
<dbReference type="Gene3D" id="3.30.40.10">
    <property type="entry name" value="Zinc/RING finger domain, C3HC4 (zinc finger)"/>
    <property type="match status" value="1"/>
</dbReference>
<gene>
    <name evidence="13" type="ORF">M378DRAFT_7316</name>
</gene>
<evidence type="ECO:0000259" key="10">
    <source>
        <dbReference type="PROSITE" id="PS50089"/>
    </source>
</evidence>
<dbReference type="GO" id="GO:0043130">
    <property type="term" value="F:ubiquitin binding"/>
    <property type="evidence" value="ECO:0007669"/>
    <property type="project" value="TreeGrafter"/>
</dbReference>
<comment type="pathway">
    <text evidence="1">Protein modification; protein ubiquitination.</text>
</comment>
<name>A0A0C2X824_AMAMK</name>
<dbReference type="InterPro" id="IPR017907">
    <property type="entry name" value="Znf_RING_CS"/>
</dbReference>
<dbReference type="InParanoid" id="A0A0C2X824"/>
<dbReference type="PROSITE" id="PS00028">
    <property type="entry name" value="ZINC_FINGER_C2H2_1"/>
    <property type="match status" value="1"/>
</dbReference>
<feature type="compositionally biased region" description="Polar residues" evidence="9">
    <location>
        <begin position="84"/>
        <end position="93"/>
    </location>
</feature>
<dbReference type="PROSITE" id="PS50157">
    <property type="entry name" value="ZINC_FINGER_C2H2_2"/>
    <property type="match status" value="1"/>
</dbReference>
<evidence type="ECO:0000256" key="1">
    <source>
        <dbReference type="ARBA" id="ARBA00004906"/>
    </source>
</evidence>
<dbReference type="InterPro" id="IPR027370">
    <property type="entry name" value="Znf-RING_euk"/>
</dbReference>
<keyword evidence="7" id="KW-0862">Zinc</keyword>
<organism evidence="13 14">
    <name type="scientific">Amanita muscaria (strain Koide BX008)</name>
    <dbReference type="NCBI Taxonomy" id="946122"/>
    <lineage>
        <taxon>Eukaryota</taxon>
        <taxon>Fungi</taxon>
        <taxon>Dikarya</taxon>
        <taxon>Basidiomycota</taxon>
        <taxon>Agaricomycotina</taxon>
        <taxon>Agaricomycetes</taxon>
        <taxon>Agaricomycetidae</taxon>
        <taxon>Agaricales</taxon>
        <taxon>Pluteineae</taxon>
        <taxon>Amanitaceae</taxon>
        <taxon>Amanita</taxon>
    </lineage>
</organism>
<dbReference type="PROSITE" id="PS00518">
    <property type="entry name" value="ZF_RING_1"/>
    <property type="match status" value="1"/>
</dbReference>
<dbReference type="PROSITE" id="PS50089">
    <property type="entry name" value="ZF_RING_2"/>
    <property type="match status" value="1"/>
</dbReference>
<evidence type="ECO:0000313" key="13">
    <source>
        <dbReference type="EMBL" id="KIL70487.1"/>
    </source>
</evidence>
<keyword evidence="5 8" id="KW-0863">Zinc-finger</keyword>
<dbReference type="GO" id="GO:0004842">
    <property type="term" value="F:ubiquitin-protein transferase activity"/>
    <property type="evidence" value="ECO:0007669"/>
    <property type="project" value="TreeGrafter"/>
</dbReference>
<dbReference type="InterPro" id="IPR013087">
    <property type="entry name" value="Znf_C2H2_type"/>
</dbReference>
<evidence type="ECO:0000313" key="14">
    <source>
        <dbReference type="Proteomes" id="UP000054549"/>
    </source>
</evidence>
<dbReference type="InterPro" id="IPR044066">
    <property type="entry name" value="TRIAD_supradom"/>
</dbReference>
<feature type="domain" description="C2H2-type" evidence="11">
    <location>
        <begin position="803"/>
        <end position="831"/>
    </location>
</feature>
<dbReference type="Pfam" id="PF01485">
    <property type="entry name" value="IBR"/>
    <property type="match status" value="1"/>
</dbReference>
<dbReference type="SUPFAM" id="SSF57850">
    <property type="entry name" value="RING/U-box"/>
    <property type="match status" value="2"/>
</dbReference>
<dbReference type="Pfam" id="PF13445">
    <property type="entry name" value="zf-RING_UBOX"/>
    <property type="match status" value="1"/>
</dbReference>
<feature type="region of interest" description="Disordered" evidence="9">
    <location>
        <begin position="1"/>
        <end position="96"/>
    </location>
</feature>
<accession>A0A0C2X824</accession>
<dbReference type="GO" id="GO:0043161">
    <property type="term" value="P:proteasome-mediated ubiquitin-dependent protein catabolic process"/>
    <property type="evidence" value="ECO:0007669"/>
    <property type="project" value="TreeGrafter"/>
</dbReference>
<dbReference type="PANTHER" id="PTHR22770">
    <property type="entry name" value="UBIQUITIN CONJUGATING ENZYME 7 INTERACTING PROTEIN-RELATED"/>
    <property type="match status" value="1"/>
</dbReference>
<dbReference type="Pfam" id="PF26200">
    <property type="entry name" value="Rcat_RNF216"/>
    <property type="match status" value="1"/>
</dbReference>
<feature type="compositionally biased region" description="Polar residues" evidence="9">
    <location>
        <begin position="9"/>
        <end position="19"/>
    </location>
</feature>
<evidence type="ECO:0000259" key="11">
    <source>
        <dbReference type="PROSITE" id="PS50157"/>
    </source>
</evidence>
<dbReference type="SMART" id="SM00647">
    <property type="entry name" value="IBR"/>
    <property type="match status" value="2"/>
</dbReference>
<evidence type="ECO:0008006" key="15">
    <source>
        <dbReference type="Google" id="ProtNLM"/>
    </source>
</evidence>
<keyword evidence="6" id="KW-0833">Ubl conjugation pathway</keyword>
<dbReference type="GO" id="GO:0008270">
    <property type="term" value="F:zinc ion binding"/>
    <property type="evidence" value="ECO:0007669"/>
    <property type="project" value="UniProtKB-KW"/>
</dbReference>
<dbReference type="AlphaFoldDB" id="A0A0C2X824"/>
<keyword evidence="2" id="KW-0808">Transferase</keyword>
<feature type="domain" description="RING-type" evidence="10">
    <location>
        <begin position="614"/>
        <end position="663"/>
    </location>
</feature>
<dbReference type="InterPro" id="IPR013083">
    <property type="entry name" value="Znf_RING/FYVE/PHD"/>
</dbReference>
<dbReference type="PANTHER" id="PTHR22770:SF13">
    <property type="entry name" value="RING-TYPE DOMAIN-CONTAINING PROTEIN"/>
    <property type="match status" value="1"/>
</dbReference>
<evidence type="ECO:0000256" key="3">
    <source>
        <dbReference type="ARBA" id="ARBA00022723"/>
    </source>
</evidence>
<dbReference type="HOGENOM" id="CLU_004235_0_1_1"/>
<keyword evidence="14" id="KW-1185">Reference proteome</keyword>
<dbReference type="CDD" id="cd20335">
    <property type="entry name" value="BRcat_RBR"/>
    <property type="match status" value="1"/>
</dbReference>
<evidence type="ECO:0000256" key="9">
    <source>
        <dbReference type="SAM" id="MobiDB-lite"/>
    </source>
</evidence>
<sequence length="920" mass="101619">MNGSKDHQSTSTNDSSASWLTRWDTAKSDNKTWPVPDSEPPPWFVSMGEGRTKDQPPSASKPSVASESKVKPEPSDSKAPATPKVNTATTASGVESDVGEIDTEWLKLAEDDFGVVIQCIGLGSSLVTLGAGLDVRSITPGFDTCLVEMKNLPLRATAIDIESLLTQQGARRRTFRIVGTQFYGEGSQRAVLLAQKDVARKLATKLDGKQFRGNVTEFNVAGYNALPGVQSIMPNILTISWESPPMVAYLSYHDPREAHRFAEQLNKEGFGGHKLEAHIVTQPSGLQTETMVKTSRIPSGLNCFQLHSRSKAQSIVVRSEFDTEESIAAIQQFLGLGAEFPVFHRTISCAGKWFDILNITFKSWKHVKRAHDLLSGRRVKPNYPILRCYLPFNKSLRFAAYIPLEPSFAQLWDSIPEQQRKDLPMSQMHSNWGCIPPVNDNPVFNSLSARVAKISDDEGNDLSYWHWACSSPRLLHDLHSQGIPFVELCWMTRTLKVFAEDQVTLDTAVQAVLGEATASVLVQRVITTDRRLMRSLQATGALAMLKQKFSTHGLVSLDISSSHPILKHSGPPSMTMPRRYKLSLEAGRKFLSEKKAQIETAQRSIHEDNLDTSCPVCLDDFSDPETSLQRLTCGHVYCTPCLQQYITTAPERNKFPLVCIGDEDRCQTKIHVPLIQSLLDPKQFGKVVEKVLSVHVEKRPDQFKYCLSTDCSQLYQCTPTRSTSGSDLAAFCPSCFMHTCTGCQKTAHPGLTCAERRERDPSEHDALNTEWASSNGAKRCPACQVWIQKTEGCNHVTCRCGAHICWMCGASFRDANETYRHLRSAHPEQTLLYGMMQAAGRGVPHAAFIGYPPQYPFAGVQRARGGGGVPEHGAFFAQPVQPPLPRARGFGEGVPGPHRHQLWEAVPAGQARAGIPNNAG</sequence>
<dbReference type="CDD" id="cd22585">
    <property type="entry name" value="Rcat_RBR_DEAH12-like"/>
    <property type="match status" value="1"/>
</dbReference>
<evidence type="ECO:0000256" key="6">
    <source>
        <dbReference type="ARBA" id="ARBA00022786"/>
    </source>
</evidence>
<dbReference type="GO" id="GO:0097039">
    <property type="term" value="P:protein linear polyubiquitination"/>
    <property type="evidence" value="ECO:0007669"/>
    <property type="project" value="TreeGrafter"/>
</dbReference>
<dbReference type="OrthoDB" id="1431934at2759"/>
<keyword evidence="3" id="KW-0479">Metal-binding</keyword>
<dbReference type="PROSITE" id="PS51873">
    <property type="entry name" value="TRIAD"/>
    <property type="match status" value="1"/>
</dbReference>
<proteinExistence type="predicted"/>
<keyword evidence="4" id="KW-0677">Repeat</keyword>
<dbReference type="InterPro" id="IPR051628">
    <property type="entry name" value="LUBAC_E3_Ligases"/>
</dbReference>
<dbReference type="InterPro" id="IPR002867">
    <property type="entry name" value="IBR_dom"/>
</dbReference>
<dbReference type="Gene3D" id="1.20.120.1750">
    <property type="match status" value="1"/>
</dbReference>
<feature type="domain" description="RING-type" evidence="12">
    <location>
        <begin position="610"/>
        <end position="832"/>
    </location>
</feature>
<dbReference type="EMBL" id="KN818224">
    <property type="protein sequence ID" value="KIL70487.1"/>
    <property type="molecule type" value="Genomic_DNA"/>
</dbReference>
<evidence type="ECO:0000256" key="8">
    <source>
        <dbReference type="PROSITE-ProRule" id="PRU00042"/>
    </source>
</evidence>
<protein>
    <recommendedName>
        <fullName evidence="15">RING-type domain-containing protein</fullName>
    </recommendedName>
</protein>